<evidence type="ECO:0000313" key="1">
    <source>
        <dbReference type="EMBL" id="TBU26104.1"/>
    </source>
</evidence>
<reference evidence="1" key="1">
    <citation type="submission" date="2019-01" db="EMBL/GenBank/DDBJ databases">
        <title>Draft genome sequences of three monokaryotic isolates of the white-rot basidiomycete fungus Dichomitus squalens.</title>
        <authorList>
            <consortium name="DOE Joint Genome Institute"/>
            <person name="Lopez S.C."/>
            <person name="Andreopoulos B."/>
            <person name="Pangilinan J."/>
            <person name="Lipzen A."/>
            <person name="Riley R."/>
            <person name="Ahrendt S."/>
            <person name="Ng V."/>
            <person name="Barry K."/>
            <person name="Daum C."/>
            <person name="Grigoriev I.V."/>
            <person name="Hilden K.S."/>
            <person name="Makela M.R."/>
            <person name="de Vries R.P."/>
        </authorList>
    </citation>
    <scope>NUCLEOTIDE SEQUENCE [LARGE SCALE GENOMIC DNA]</scope>
    <source>
        <strain evidence="1">OM18370.1</strain>
    </source>
</reference>
<dbReference type="EMBL" id="ML143450">
    <property type="protein sequence ID" value="TBU26104.1"/>
    <property type="molecule type" value="Genomic_DNA"/>
</dbReference>
<organism evidence="1">
    <name type="scientific">Dichomitus squalens</name>
    <dbReference type="NCBI Taxonomy" id="114155"/>
    <lineage>
        <taxon>Eukaryota</taxon>
        <taxon>Fungi</taxon>
        <taxon>Dikarya</taxon>
        <taxon>Basidiomycota</taxon>
        <taxon>Agaricomycotina</taxon>
        <taxon>Agaricomycetes</taxon>
        <taxon>Polyporales</taxon>
        <taxon>Polyporaceae</taxon>
        <taxon>Dichomitus</taxon>
    </lineage>
</organism>
<dbReference type="AlphaFoldDB" id="A0A4Q9MFF4"/>
<name>A0A4Q9MFF4_9APHY</name>
<proteinExistence type="predicted"/>
<sequence length="51" mass="5324">MAVLAVIRATCVKLIGDPPPPWPGLISRPPQRTNSVCIKGGTGLPARAFLS</sequence>
<gene>
    <name evidence="1" type="ORF">BD311DRAFT_763127</name>
</gene>
<accession>A0A4Q9MFF4</accession>
<protein>
    <submittedName>
        <fullName evidence="1">Uncharacterized protein</fullName>
    </submittedName>
</protein>
<dbReference type="Proteomes" id="UP000292957">
    <property type="component" value="Unassembled WGS sequence"/>
</dbReference>